<dbReference type="OrthoDB" id="10263272at2759"/>
<dbReference type="GO" id="GO:0051301">
    <property type="term" value="P:cell division"/>
    <property type="evidence" value="ECO:0007669"/>
    <property type="project" value="UniProtKB-KW"/>
</dbReference>
<keyword evidence="2" id="KW-1185">Reference proteome</keyword>
<reference evidence="2" key="2">
    <citation type="journal article" date="2018" name="BMC Genomics">
        <title>A manually annotated Actinidia chinensis var. chinensis (kiwifruit) genome highlights the challenges associated with draft genomes and gene prediction in plants.</title>
        <authorList>
            <person name="Pilkington S.M."/>
            <person name="Crowhurst R."/>
            <person name="Hilario E."/>
            <person name="Nardozza S."/>
            <person name="Fraser L."/>
            <person name="Peng Y."/>
            <person name="Gunaseelan K."/>
            <person name="Simpson R."/>
            <person name="Tahir J."/>
            <person name="Deroles S.C."/>
            <person name="Templeton K."/>
            <person name="Luo Z."/>
            <person name="Davy M."/>
            <person name="Cheng C."/>
            <person name="McNeilage M."/>
            <person name="Scaglione D."/>
            <person name="Liu Y."/>
            <person name="Zhang Q."/>
            <person name="Datson P."/>
            <person name="De Silva N."/>
            <person name="Gardiner S.E."/>
            <person name="Bassett H."/>
            <person name="Chagne D."/>
            <person name="McCallum J."/>
            <person name="Dzierzon H."/>
            <person name="Deng C."/>
            <person name="Wang Y.Y."/>
            <person name="Barron L."/>
            <person name="Manako K."/>
            <person name="Bowen J."/>
            <person name="Foster T.M."/>
            <person name="Erridge Z.A."/>
            <person name="Tiffin H."/>
            <person name="Waite C.N."/>
            <person name="Davies K.M."/>
            <person name="Grierson E.P."/>
            <person name="Laing W.A."/>
            <person name="Kirk R."/>
            <person name="Chen X."/>
            <person name="Wood M."/>
            <person name="Montefiori M."/>
            <person name="Brummell D.A."/>
            <person name="Schwinn K.E."/>
            <person name="Catanach A."/>
            <person name="Fullerton C."/>
            <person name="Li D."/>
            <person name="Meiyalaghan S."/>
            <person name="Nieuwenhuizen N."/>
            <person name="Read N."/>
            <person name="Prakash R."/>
            <person name="Hunter D."/>
            <person name="Zhang H."/>
            <person name="McKenzie M."/>
            <person name="Knabel M."/>
            <person name="Harris A."/>
            <person name="Allan A.C."/>
            <person name="Gleave A."/>
            <person name="Chen A."/>
            <person name="Janssen B.J."/>
            <person name="Plunkett B."/>
            <person name="Ampomah-Dwamena C."/>
            <person name="Voogd C."/>
            <person name="Leif D."/>
            <person name="Lafferty D."/>
            <person name="Souleyre E.J.F."/>
            <person name="Varkonyi-Gasic E."/>
            <person name="Gambi F."/>
            <person name="Hanley J."/>
            <person name="Yao J.L."/>
            <person name="Cheung J."/>
            <person name="David K.M."/>
            <person name="Warren B."/>
            <person name="Marsh K."/>
            <person name="Snowden K.C."/>
            <person name="Lin-Wang K."/>
            <person name="Brian L."/>
            <person name="Martinez-Sanchez M."/>
            <person name="Wang M."/>
            <person name="Ileperuma N."/>
            <person name="Macnee N."/>
            <person name="Campin R."/>
            <person name="McAtee P."/>
            <person name="Drummond R.S.M."/>
            <person name="Espley R.V."/>
            <person name="Ireland H.S."/>
            <person name="Wu R."/>
            <person name="Atkinson R.G."/>
            <person name="Karunairetnam S."/>
            <person name="Bulley S."/>
            <person name="Chunkath S."/>
            <person name="Hanley Z."/>
            <person name="Storey R."/>
            <person name="Thrimawithana A.H."/>
            <person name="Thomson S."/>
            <person name="David C."/>
            <person name="Testolin R."/>
            <person name="Huang H."/>
            <person name="Hellens R.P."/>
            <person name="Schaffer R.J."/>
        </authorList>
    </citation>
    <scope>NUCLEOTIDE SEQUENCE [LARGE SCALE GENOMIC DNA]</scope>
    <source>
        <strain evidence="2">cv. Red5</strain>
    </source>
</reference>
<accession>A0A2R6QPM8</accession>
<evidence type="ECO:0000313" key="1">
    <source>
        <dbReference type="EMBL" id="PSS11886.1"/>
    </source>
</evidence>
<dbReference type="EMBL" id="NKQK01000014">
    <property type="protein sequence ID" value="PSS11886.1"/>
    <property type="molecule type" value="Genomic_DNA"/>
</dbReference>
<evidence type="ECO:0000313" key="2">
    <source>
        <dbReference type="Proteomes" id="UP000241394"/>
    </source>
</evidence>
<sequence>MDFDYAHYMLTEGQKGKENPAVSSPSREAYQKQLAEDTFSMNRTKSDFQEQAALVEAIPNEFSAIQQAKPTKLRRYIPRLRTMRGGHRSRVGSLH</sequence>
<protein>
    <submittedName>
        <fullName evidence="1">Cell division cycle 20.1, cofactor of APC complex like</fullName>
    </submittedName>
</protein>
<name>A0A2R6QPM8_ACTCC</name>
<organism evidence="1 2">
    <name type="scientific">Actinidia chinensis var. chinensis</name>
    <name type="common">Chinese soft-hair kiwi</name>
    <dbReference type="NCBI Taxonomy" id="1590841"/>
    <lineage>
        <taxon>Eukaryota</taxon>
        <taxon>Viridiplantae</taxon>
        <taxon>Streptophyta</taxon>
        <taxon>Embryophyta</taxon>
        <taxon>Tracheophyta</taxon>
        <taxon>Spermatophyta</taxon>
        <taxon>Magnoliopsida</taxon>
        <taxon>eudicotyledons</taxon>
        <taxon>Gunneridae</taxon>
        <taxon>Pentapetalae</taxon>
        <taxon>asterids</taxon>
        <taxon>Ericales</taxon>
        <taxon>Actinidiaceae</taxon>
        <taxon>Actinidia</taxon>
    </lineage>
</organism>
<proteinExistence type="predicted"/>
<reference evidence="1 2" key="1">
    <citation type="submission" date="2017-07" db="EMBL/GenBank/DDBJ databases">
        <title>An improved, manually edited Actinidia chinensis var. chinensis (kiwifruit) genome highlights the challenges associated with draft genomes and gene prediction in plants.</title>
        <authorList>
            <person name="Pilkington S."/>
            <person name="Crowhurst R."/>
            <person name="Hilario E."/>
            <person name="Nardozza S."/>
            <person name="Fraser L."/>
            <person name="Peng Y."/>
            <person name="Gunaseelan K."/>
            <person name="Simpson R."/>
            <person name="Tahir J."/>
            <person name="Deroles S."/>
            <person name="Templeton K."/>
            <person name="Luo Z."/>
            <person name="Davy M."/>
            <person name="Cheng C."/>
            <person name="Mcneilage M."/>
            <person name="Scaglione D."/>
            <person name="Liu Y."/>
            <person name="Zhang Q."/>
            <person name="Datson P."/>
            <person name="De Silva N."/>
            <person name="Gardiner S."/>
            <person name="Bassett H."/>
            <person name="Chagne D."/>
            <person name="Mccallum J."/>
            <person name="Dzierzon H."/>
            <person name="Deng C."/>
            <person name="Wang Y.-Y."/>
            <person name="Barron N."/>
            <person name="Manako K."/>
            <person name="Bowen J."/>
            <person name="Foster T."/>
            <person name="Erridge Z."/>
            <person name="Tiffin H."/>
            <person name="Waite C."/>
            <person name="Davies K."/>
            <person name="Grierson E."/>
            <person name="Laing W."/>
            <person name="Kirk R."/>
            <person name="Chen X."/>
            <person name="Wood M."/>
            <person name="Montefiori M."/>
            <person name="Brummell D."/>
            <person name="Schwinn K."/>
            <person name="Catanach A."/>
            <person name="Fullerton C."/>
            <person name="Li D."/>
            <person name="Meiyalaghan S."/>
            <person name="Nieuwenhuizen N."/>
            <person name="Read N."/>
            <person name="Prakash R."/>
            <person name="Hunter D."/>
            <person name="Zhang H."/>
            <person name="Mckenzie M."/>
            <person name="Knabel M."/>
            <person name="Harris A."/>
            <person name="Allan A."/>
            <person name="Chen A."/>
            <person name="Janssen B."/>
            <person name="Plunkett B."/>
            <person name="Dwamena C."/>
            <person name="Voogd C."/>
            <person name="Leif D."/>
            <person name="Lafferty D."/>
            <person name="Souleyre E."/>
            <person name="Varkonyi-Gasic E."/>
            <person name="Gambi F."/>
            <person name="Hanley J."/>
            <person name="Yao J.-L."/>
            <person name="Cheung J."/>
            <person name="David K."/>
            <person name="Warren B."/>
            <person name="Marsh K."/>
            <person name="Snowden K."/>
            <person name="Lin-Wang K."/>
            <person name="Brian L."/>
            <person name="Martinez-Sanchez M."/>
            <person name="Wang M."/>
            <person name="Ileperuma N."/>
            <person name="Macnee N."/>
            <person name="Campin R."/>
            <person name="Mcatee P."/>
            <person name="Drummond R."/>
            <person name="Espley R."/>
            <person name="Ireland H."/>
            <person name="Wu R."/>
            <person name="Atkinson R."/>
            <person name="Karunairetnam S."/>
            <person name="Bulley S."/>
            <person name="Chunkath S."/>
            <person name="Hanley Z."/>
            <person name="Storey R."/>
            <person name="Thrimawithana A."/>
            <person name="Thomson S."/>
            <person name="David C."/>
            <person name="Testolin R."/>
        </authorList>
    </citation>
    <scope>NUCLEOTIDE SEQUENCE [LARGE SCALE GENOMIC DNA]</scope>
    <source>
        <strain evidence="2">cv. Red5</strain>
        <tissue evidence="1">Young leaf</tissue>
    </source>
</reference>
<keyword evidence="1" id="KW-0131">Cell cycle</keyword>
<dbReference type="AlphaFoldDB" id="A0A2R6QPM8"/>
<dbReference type="InParanoid" id="A0A2R6QPM8"/>
<comment type="caution">
    <text evidence="1">The sequence shown here is derived from an EMBL/GenBank/DDBJ whole genome shotgun (WGS) entry which is preliminary data.</text>
</comment>
<gene>
    <name evidence="1" type="ORF">CEY00_Acc01324</name>
</gene>
<dbReference type="Proteomes" id="UP000241394">
    <property type="component" value="Chromosome LG14"/>
</dbReference>
<dbReference type="Gramene" id="PSS11886">
    <property type="protein sequence ID" value="PSS11886"/>
    <property type="gene ID" value="CEY00_Acc01324"/>
</dbReference>
<keyword evidence="1" id="KW-0132">Cell division</keyword>
<dbReference type="STRING" id="1590841.A0A2R6QPM8"/>